<feature type="compositionally biased region" description="Low complexity" evidence="1">
    <location>
        <begin position="37"/>
        <end position="48"/>
    </location>
</feature>
<keyword evidence="3" id="KW-1185">Reference proteome</keyword>
<name>A0A4S2MHR7_9PEZI</name>
<feature type="compositionally biased region" description="Low complexity" evidence="1">
    <location>
        <begin position="83"/>
        <end position="97"/>
    </location>
</feature>
<dbReference type="Proteomes" id="UP000298138">
    <property type="component" value="Unassembled WGS sequence"/>
</dbReference>
<protein>
    <submittedName>
        <fullName evidence="2">Uncharacterized protein</fullName>
    </submittedName>
</protein>
<dbReference type="AlphaFoldDB" id="A0A4S2MHR7"/>
<proteinExistence type="predicted"/>
<feature type="compositionally biased region" description="Polar residues" evidence="1">
    <location>
        <begin position="98"/>
        <end position="109"/>
    </location>
</feature>
<evidence type="ECO:0000313" key="2">
    <source>
        <dbReference type="EMBL" id="TGZ76303.1"/>
    </source>
</evidence>
<dbReference type="InParanoid" id="A0A4S2MHR7"/>
<dbReference type="EMBL" id="ML220186">
    <property type="protein sequence ID" value="TGZ76303.1"/>
    <property type="molecule type" value="Genomic_DNA"/>
</dbReference>
<feature type="compositionally biased region" description="Pro residues" evidence="1">
    <location>
        <begin position="18"/>
        <end position="27"/>
    </location>
</feature>
<feature type="compositionally biased region" description="Acidic residues" evidence="1">
    <location>
        <begin position="49"/>
        <end position="76"/>
    </location>
</feature>
<organism evidence="2 3">
    <name type="scientific">Ascodesmis nigricans</name>
    <dbReference type="NCBI Taxonomy" id="341454"/>
    <lineage>
        <taxon>Eukaryota</taxon>
        <taxon>Fungi</taxon>
        <taxon>Dikarya</taxon>
        <taxon>Ascomycota</taxon>
        <taxon>Pezizomycotina</taxon>
        <taxon>Pezizomycetes</taxon>
        <taxon>Pezizales</taxon>
        <taxon>Ascodesmidaceae</taxon>
        <taxon>Ascodesmis</taxon>
    </lineage>
</organism>
<evidence type="ECO:0000256" key="1">
    <source>
        <dbReference type="SAM" id="MobiDB-lite"/>
    </source>
</evidence>
<gene>
    <name evidence="2" type="ORF">EX30DRAFT_399367</name>
</gene>
<feature type="compositionally biased region" description="Polar residues" evidence="1">
    <location>
        <begin position="1"/>
        <end position="15"/>
    </location>
</feature>
<sequence>MSSLVAQTTLPTIATSIPPLPTGTPDPRPNDDLLNQPTATTVGVPGVDTDPDTDNDGIDTDNDGDVTDNDGYDTEDDRPRGETTVPVTVTNGTVTSTRLSTSPVPTSARPSGDAGDDGDSAAGRVTVRGVLVAAVAGLVVVGMMY</sequence>
<reference evidence="2 3" key="1">
    <citation type="submission" date="2019-04" db="EMBL/GenBank/DDBJ databases">
        <title>Comparative genomics and transcriptomics to analyze fruiting body development in filamentous ascomycetes.</title>
        <authorList>
            <consortium name="DOE Joint Genome Institute"/>
            <person name="Lutkenhaus R."/>
            <person name="Traeger S."/>
            <person name="Breuer J."/>
            <person name="Kuo A."/>
            <person name="Lipzen A."/>
            <person name="Pangilinan J."/>
            <person name="Dilworth D."/>
            <person name="Sandor L."/>
            <person name="Poggeler S."/>
            <person name="Barry K."/>
            <person name="Grigoriev I.V."/>
            <person name="Nowrousian M."/>
        </authorList>
    </citation>
    <scope>NUCLEOTIDE SEQUENCE [LARGE SCALE GENOMIC DNA]</scope>
    <source>
        <strain evidence="2 3">CBS 389.68</strain>
    </source>
</reference>
<evidence type="ECO:0000313" key="3">
    <source>
        <dbReference type="Proteomes" id="UP000298138"/>
    </source>
</evidence>
<accession>A0A4S2MHR7</accession>
<feature type="region of interest" description="Disordered" evidence="1">
    <location>
        <begin position="1"/>
        <end position="124"/>
    </location>
</feature>